<protein>
    <submittedName>
        <fullName evidence="2">DinB family protein</fullName>
    </submittedName>
</protein>
<sequence length="174" mass="19605">MTFELDEAVEILERTPRLLASLLSGLSDSWLHAREGEETWNPVEVLLHLTEAERTNWIPRLEVIVQDGEAGAFPPFDRFAHLTDGHADPELGRLLTDFAAIRKRNIARLRELVASGELLERTGTHPAFGPVKARELIATWAVHDLTHTAQITRVLAKRYQTAVGPWKAYLSILK</sequence>
<dbReference type="EMBL" id="JBHMDO010000047">
    <property type="protein sequence ID" value="MFB9329974.1"/>
    <property type="molecule type" value="Genomic_DNA"/>
</dbReference>
<dbReference type="Gene3D" id="1.20.120.450">
    <property type="entry name" value="dinb family like domain"/>
    <property type="match status" value="1"/>
</dbReference>
<dbReference type="SUPFAM" id="SSF109854">
    <property type="entry name" value="DinB/YfiT-like putative metalloenzymes"/>
    <property type="match status" value="1"/>
</dbReference>
<reference evidence="2 3" key="1">
    <citation type="submission" date="2024-09" db="EMBL/GenBank/DDBJ databases">
        <authorList>
            <person name="Sun Q."/>
            <person name="Mori K."/>
        </authorList>
    </citation>
    <scope>NUCLEOTIDE SEQUENCE [LARGE SCALE GENOMIC DNA]</scope>
    <source>
        <strain evidence="2 3">TISTR 2452</strain>
    </source>
</reference>
<evidence type="ECO:0000259" key="1">
    <source>
        <dbReference type="Pfam" id="PF12867"/>
    </source>
</evidence>
<dbReference type="Proteomes" id="UP001589747">
    <property type="component" value="Unassembled WGS sequence"/>
</dbReference>
<organism evidence="2 3">
    <name type="scientific">Paenibacillus aurantiacus</name>
    <dbReference type="NCBI Taxonomy" id="1936118"/>
    <lineage>
        <taxon>Bacteria</taxon>
        <taxon>Bacillati</taxon>
        <taxon>Bacillota</taxon>
        <taxon>Bacilli</taxon>
        <taxon>Bacillales</taxon>
        <taxon>Paenibacillaceae</taxon>
        <taxon>Paenibacillus</taxon>
    </lineage>
</organism>
<keyword evidence="3" id="KW-1185">Reference proteome</keyword>
<comment type="caution">
    <text evidence="2">The sequence shown here is derived from an EMBL/GenBank/DDBJ whole genome shotgun (WGS) entry which is preliminary data.</text>
</comment>
<evidence type="ECO:0000313" key="3">
    <source>
        <dbReference type="Proteomes" id="UP001589747"/>
    </source>
</evidence>
<dbReference type="Pfam" id="PF12867">
    <property type="entry name" value="DinB_2"/>
    <property type="match status" value="1"/>
</dbReference>
<feature type="domain" description="DinB-like" evidence="1">
    <location>
        <begin position="12"/>
        <end position="151"/>
    </location>
</feature>
<dbReference type="InterPro" id="IPR024775">
    <property type="entry name" value="DinB-like"/>
</dbReference>
<name>A0ABV5KXQ5_9BACL</name>
<dbReference type="RefSeq" id="WP_377500736.1">
    <property type="nucleotide sequence ID" value="NZ_JBHMDO010000047.1"/>
</dbReference>
<evidence type="ECO:0000313" key="2">
    <source>
        <dbReference type="EMBL" id="MFB9329974.1"/>
    </source>
</evidence>
<accession>A0ABV5KXQ5</accession>
<dbReference type="InterPro" id="IPR034660">
    <property type="entry name" value="DinB/YfiT-like"/>
</dbReference>
<proteinExistence type="predicted"/>
<gene>
    <name evidence="2" type="ORF">ACFFSY_28875</name>
</gene>